<dbReference type="RefSeq" id="WP_190616878.1">
    <property type="nucleotide sequence ID" value="NZ_CP061538.1"/>
</dbReference>
<dbReference type="KEGG" id="rama:IDM48_08070"/>
<evidence type="ECO:0000313" key="1">
    <source>
        <dbReference type="EMBL" id="QNV39351.1"/>
    </source>
</evidence>
<proteinExistence type="predicted"/>
<reference evidence="1 2" key="1">
    <citation type="submission" date="2020-09" db="EMBL/GenBank/DDBJ databases">
        <title>Investigation of environmental microbe.</title>
        <authorList>
            <person name="Ou Y."/>
            <person name="Kang Q."/>
        </authorList>
    </citation>
    <scope>NUCLEOTIDE SEQUENCE [LARGE SCALE GENOMIC DNA]</scope>
    <source>
        <strain evidence="1 2">KJZ-9</strain>
    </source>
</reference>
<sequence length="270" mass="29143">MMKTSTGISMLAAVGILGLDTWGYSSAQQTENVETQLAPQVRMVQTLQSIQDNSAQASIDQLIEKQLEQVPESAHELSSTETSEVPDFSLTSGVDELWNIAVDDSTDAADRAQALTFAQQLWHAGSAEKLVKGSPEFVETVHISCDSPNHAESAPDSVQDTLASAHAYLYAAQVIDARSPEPEDNVDEKRISDALAQAEKWEQNLSEATSCNFQVPAQQPAYDFDEAHAADSLKSLQNNVKTNAQAVWADSAVPTDSPIFGESVKLSFGE</sequence>
<keyword evidence="2" id="KW-1185">Reference proteome</keyword>
<dbReference type="Proteomes" id="UP000516421">
    <property type="component" value="Chromosome"/>
</dbReference>
<dbReference type="InterPro" id="IPR012347">
    <property type="entry name" value="Ferritin-like"/>
</dbReference>
<organism evidence="1 2">
    <name type="scientific">Rothia amarae</name>
    <dbReference type="NCBI Taxonomy" id="169480"/>
    <lineage>
        <taxon>Bacteria</taxon>
        <taxon>Bacillati</taxon>
        <taxon>Actinomycetota</taxon>
        <taxon>Actinomycetes</taxon>
        <taxon>Micrococcales</taxon>
        <taxon>Micrococcaceae</taxon>
        <taxon>Rothia</taxon>
    </lineage>
</organism>
<evidence type="ECO:0000313" key="2">
    <source>
        <dbReference type="Proteomes" id="UP000516421"/>
    </source>
</evidence>
<protein>
    <submittedName>
        <fullName evidence="1">Uncharacterized protein</fullName>
    </submittedName>
</protein>
<accession>A0A7H2BI55</accession>
<gene>
    <name evidence="1" type="ORF">IDM48_08070</name>
</gene>
<dbReference type="AlphaFoldDB" id="A0A7H2BI55"/>
<name>A0A7H2BI55_9MICC</name>
<dbReference type="Gene3D" id="1.20.1260.10">
    <property type="match status" value="1"/>
</dbReference>
<dbReference type="EMBL" id="CP061538">
    <property type="protein sequence ID" value="QNV39351.1"/>
    <property type="molecule type" value="Genomic_DNA"/>
</dbReference>